<dbReference type="GO" id="GO:0005524">
    <property type="term" value="F:ATP binding"/>
    <property type="evidence" value="ECO:0007669"/>
    <property type="project" value="UniProtKB-KW"/>
</dbReference>
<evidence type="ECO:0000259" key="4">
    <source>
        <dbReference type="PROSITE" id="PS50011"/>
    </source>
</evidence>
<dbReference type="Pfam" id="PF07714">
    <property type="entry name" value="PK_Tyr_Ser-Thr"/>
    <property type="match status" value="1"/>
</dbReference>
<gene>
    <name evidence="5" type="ORF">GH714_016657</name>
</gene>
<dbReference type="Gene3D" id="3.30.420.10">
    <property type="entry name" value="Ribonuclease H-like superfamily/Ribonuclease H"/>
    <property type="match status" value="1"/>
</dbReference>
<dbReference type="SUPFAM" id="SSF53098">
    <property type="entry name" value="Ribonuclease H-like"/>
    <property type="match status" value="1"/>
</dbReference>
<feature type="domain" description="Protein kinase" evidence="4">
    <location>
        <begin position="93"/>
        <end position="318"/>
    </location>
</feature>
<dbReference type="GO" id="GO:0004523">
    <property type="term" value="F:RNA-DNA hybrid ribonuclease activity"/>
    <property type="evidence" value="ECO:0007669"/>
    <property type="project" value="InterPro"/>
</dbReference>
<dbReference type="Gene3D" id="1.10.510.10">
    <property type="entry name" value="Transferase(Phosphotransferase) domain 1"/>
    <property type="match status" value="1"/>
</dbReference>
<reference evidence="5 6" key="1">
    <citation type="journal article" date="2020" name="Mol. Plant">
        <title>The Chromosome-Based Rubber Tree Genome Provides New Insights into Spurge Genome Evolution and Rubber Biosynthesis.</title>
        <authorList>
            <person name="Liu J."/>
            <person name="Shi C."/>
            <person name="Shi C.C."/>
            <person name="Li W."/>
            <person name="Zhang Q.J."/>
            <person name="Zhang Y."/>
            <person name="Li K."/>
            <person name="Lu H.F."/>
            <person name="Shi C."/>
            <person name="Zhu S.T."/>
            <person name="Xiao Z.Y."/>
            <person name="Nan H."/>
            <person name="Yue Y."/>
            <person name="Zhu X.G."/>
            <person name="Wu Y."/>
            <person name="Hong X.N."/>
            <person name="Fan G.Y."/>
            <person name="Tong Y."/>
            <person name="Zhang D."/>
            <person name="Mao C.L."/>
            <person name="Liu Y.L."/>
            <person name="Hao S.J."/>
            <person name="Liu W.Q."/>
            <person name="Lv M.Q."/>
            <person name="Zhang H.B."/>
            <person name="Liu Y."/>
            <person name="Hu-Tang G.R."/>
            <person name="Wang J.P."/>
            <person name="Wang J.H."/>
            <person name="Sun Y.H."/>
            <person name="Ni S.B."/>
            <person name="Chen W.B."/>
            <person name="Zhang X.C."/>
            <person name="Jiao Y.N."/>
            <person name="Eichler E.E."/>
            <person name="Li G.H."/>
            <person name="Liu X."/>
            <person name="Gao L.Z."/>
        </authorList>
    </citation>
    <scope>NUCLEOTIDE SEQUENCE [LARGE SCALE GENOMIC DNA]</scope>
    <source>
        <strain evidence="6">cv. GT1</strain>
        <tissue evidence="5">Leaf</tissue>
    </source>
</reference>
<dbReference type="InterPro" id="IPR002156">
    <property type="entry name" value="RNaseH_domain"/>
</dbReference>
<keyword evidence="1" id="KW-0547">Nucleotide-binding</keyword>
<dbReference type="InterPro" id="IPR012337">
    <property type="entry name" value="RNaseH-like_sf"/>
</dbReference>
<dbReference type="Pfam" id="PF13456">
    <property type="entry name" value="RVT_3"/>
    <property type="match status" value="1"/>
</dbReference>
<dbReference type="SMART" id="SM00219">
    <property type="entry name" value="TyrKc"/>
    <property type="match status" value="1"/>
</dbReference>
<dbReference type="InterPro" id="IPR000719">
    <property type="entry name" value="Prot_kinase_dom"/>
</dbReference>
<dbReference type="PROSITE" id="PS51257">
    <property type="entry name" value="PROKAR_LIPOPROTEIN"/>
    <property type="match status" value="1"/>
</dbReference>
<dbReference type="InterPro" id="IPR050528">
    <property type="entry name" value="L-type_Lectin-RKs"/>
</dbReference>
<proteinExistence type="predicted"/>
<evidence type="ECO:0000256" key="1">
    <source>
        <dbReference type="ARBA" id="ARBA00022741"/>
    </source>
</evidence>
<comment type="caution">
    <text evidence="5">The sequence shown here is derived from an EMBL/GenBank/DDBJ whole genome shotgun (WGS) entry which is preliminary data.</text>
</comment>
<dbReference type="Gene3D" id="3.30.200.20">
    <property type="entry name" value="Phosphorylase Kinase, domain 1"/>
    <property type="match status" value="1"/>
</dbReference>
<dbReference type="InterPro" id="IPR001245">
    <property type="entry name" value="Ser-Thr/Tyr_kinase_cat_dom"/>
</dbReference>
<evidence type="ECO:0000313" key="6">
    <source>
        <dbReference type="Proteomes" id="UP000467840"/>
    </source>
</evidence>
<dbReference type="Proteomes" id="UP000467840">
    <property type="component" value="Chromosome 12"/>
</dbReference>
<dbReference type="InterPro" id="IPR036397">
    <property type="entry name" value="RNaseH_sf"/>
</dbReference>
<dbReference type="GO" id="GO:0003676">
    <property type="term" value="F:nucleic acid binding"/>
    <property type="evidence" value="ECO:0007669"/>
    <property type="project" value="InterPro"/>
</dbReference>
<dbReference type="PANTHER" id="PTHR27007">
    <property type="match status" value="1"/>
</dbReference>
<evidence type="ECO:0000256" key="2">
    <source>
        <dbReference type="ARBA" id="ARBA00022840"/>
    </source>
</evidence>
<dbReference type="PROSITE" id="PS50011">
    <property type="entry name" value="PROTEIN_KINASE_DOM"/>
    <property type="match status" value="1"/>
</dbReference>
<dbReference type="SUPFAM" id="SSF56112">
    <property type="entry name" value="Protein kinase-like (PK-like)"/>
    <property type="match status" value="1"/>
</dbReference>
<sequence>MKTITTVRWTCPPDNVFKLNTDGSLPNSGGIACGGGLIRDSNGRWIKGFKAVFGKTSILVAELWYILEGMKLAKSLRLKDIIVESGNLIAVQILKGVLQPAGAVLSVVSAIQFILTPDWKVTFSHVLHDVNYVADWLAGHLHTHDFGVEVLDTPPADLVPWLMHDLEEEEETDDGKEKRGGRNLTSINEDLERRAGPRRQGKKEHITEVKTIGQLRHRNLAQLLGWCHDKGEFLLVYEFMPNGSLVVHLFGKRTPLKWPVRYKISLGLASALLYLHEEWDQRVVHPDVKSSNAMLDSNFNAKLGDFGLARFTDHEIGP</sequence>
<evidence type="ECO:0000313" key="5">
    <source>
        <dbReference type="EMBL" id="KAF2283866.1"/>
    </source>
</evidence>
<dbReference type="InterPro" id="IPR044730">
    <property type="entry name" value="RNase_H-like_dom_plant"/>
</dbReference>
<dbReference type="EMBL" id="JAAGAX010000018">
    <property type="protein sequence ID" value="KAF2283866.1"/>
    <property type="molecule type" value="Genomic_DNA"/>
</dbReference>
<dbReference type="GO" id="GO:0004713">
    <property type="term" value="F:protein tyrosine kinase activity"/>
    <property type="evidence" value="ECO:0007669"/>
    <property type="project" value="InterPro"/>
</dbReference>
<keyword evidence="2" id="KW-0067">ATP-binding</keyword>
<keyword evidence="6" id="KW-1185">Reference proteome</keyword>
<protein>
    <recommendedName>
        <fullName evidence="4">Protein kinase domain-containing protein</fullName>
    </recommendedName>
</protein>
<dbReference type="InterPro" id="IPR011009">
    <property type="entry name" value="Kinase-like_dom_sf"/>
</dbReference>
<organism evidence="5 6">
    <name type="scientific">Hevea brasiliensis</name>
    <name type="common">Para rubber tree</name>
    <name type="synonym">Siphonia brasiliensis</name>
    <dbReference type="NCBI Taxonomy" id="3981"/>
    <lineage>
        <taxon>Eukaryota</taxon>
        <taxon>Viridiplantae</taxon>
        <taxon>Streptophyta</taxon>
        <taxon>Embryophyta</taxon>
        <taxon>Tracheophyta</taxon>
        <taxon>Spermatophyta</taxon>
        <taxon>Magnoliopsida</taxon>
        <taxon>eudicotyledons</taxon>
        <taxon>Gunneridae</taxon>
        <taxon>Pentapetalae</taxon>
        <taxon>rosids</taxon>
        <taxon>fabids</taxon>
        <taxon>Malpighiales</taxon>
        <taxon>Euphorbiaceae</taxon>
        <taxon>Crotonoideae</taxon>
        <taxon>Micrandreae</taxon>
        <taxon>Hevea</taxon>
    </lineage>
</organism>
<accession>A0A6A6K709</accession>
<name>A0A6A6K709_HEVBR</name>
<evidence type="ECO:0000256" key="3">
    <source>
        <dbReference type="SAM" id="MobiDB-lite"/>
    </source>
</evidence>
<dbReference type="CDD" id="cd06222">
    <property type="entry name" value="RNase_H_like"/>
    <property type="match status" value="1"/>
</dbReference>
<feature type="region of interest" description="Disordered" evidence="3">
    <location>
        <begin position="168"/>
        <end position="204"/>
    </location>
</feature>
<dbReference type="InterPro" id="IPR020635">
    <property type="entry name" value="Tyr_kinase_cat_dom"/>
</dbReference>
<dbReference type="AlphaFoldDB" id="A0A6A6K709"/>
<dbReference type="GO" id="GO:0051707">
    <property type="term" value="P:response to other organism"/>
    <property type="evidence" value="ECO:0007669"/>
    <property type="project" value="UniProtKB-ARBA"/>
</dbReference>